<dbReference type="Gene3D" id="3.40.710.10">
    <property type="entry name" value="DD-peptidase/beta-lactamase superfamily"/>
    <property type="match status" value="1"/>
</dbReference>
<accession>A0A229R938</accession>
<dbReference type="Proteomes" id="UP000215563">
    <property type="component" value="Unassembled WGS sequence"/>
</dbReference>
<dbReference type="PANTHER" id="PTHR46825:SF7">
    <property type="entry name" value="D-ALANYL-D-ALANINE CARBOXYPEPTIDASE"/>
    <property type="match status" value="1"/>
</dbReference>
<reference evidence="4 5" key="1">
    <citation type="submission" date="2017-07" db="EMBL/GenBank/DDBJ databases">
        <title>Amycolatopsis alba DSM 44262 Genome sequencing and assembly.</title>
        <authorList>
            <person name="Kaur N."/>
            <person name="Mayilraj S."/>
        </authorList>
    </citation>
    <scope>NUCLEOTIDE SEQUENCE [LARGE SCALE GENOMIC DNA]</scope>
    <source>
        <strain evidence="4 5">DSM 44262</strain>
    </source>
</reference>
<proteinExistence type="predicted"/>
<feature type="chain" id="PRO_5011290309" evidence="2">
    <location>
        <begin position="31"/>
        <end position="374"/>
    </location>
</feature>
<evidence type="ECO:0000259" key="3">
    <source>
        <dbReference type="Pfam" id="PF00144"/>
    </source>
</evidence>
<dbReference type="SUPFAM" id="SSF56601">
    <property type="entry name" value="beta-lactamase/transpeptidase-like"/>
    <property type="match status" value="1"/>
</dbReference>
<organism evidence="4 5">
    <name type="scientific">Amycolatopsis alba DSM 44262</name>
    <dbReference type="NCBI Taxonomy" id="1125972"/>
    <lineage>
        <taxon>Bacteria</taxon>
        <taxon>Bacillati</taxon>
        <taxon>Actinomycetota</taxon>
        <taxon>Actinomycetes</taxon>
        <taxon>Pseudonocardiales</taxon>
        <taxon>Pseudonocardiaceae</taxon>
        <taxon>Amycolatopsis</taxon>
    </lineage>
</organism>
<dbReference type="EMBL" id="NMQU01000165">
    <property type="protein sequence ID" value="OXM42971.1"/>
    <property type="molecule type" value="Genomic_DNA"/>
</dbReference>
<feature type="region of interest" description="Disordered" evidence="1">
    <location>
        <begin position="56"/>
        <end position="79"/>
    </location>
</feature>
<dbReference type="OrthoDB" id="503788at2"/>
<name>A0A229R938_AMYAL</name>
<dbReference type="InterPro" id="IPR050491">
    <property type="entry name" value="AmpC-like"/>
</dbReference>
<dbReference type="InterPro" id="IPR012338">
    <property type="entry name" value="Beta-lactam/transpept-like"/>
</dbReference>
<dbReference type="PANTHER" id="PTHR46825">
    <property type="entry name" value="D-ALANYL-D-ALANINE-CARBOXYPEPTIDASE/ENDOPEPTIDASE AMPH"/>
    <property type="match status" value="1"/>
</dbReference>
<feature type="signal peptide" evidence="2">
    <location>
        <begin position="1"/>
        <end position="30"/>
    </location>
</feature>
<dbReference type="GO" id="GO:0016787">
    <property type="term" value="F:hydrolase activity"/>
    <property type="evidence" value="ECO:0007669"/>
    <property type="project" value="UniProtKB-KW"/>
</dbReference>
<dbReference type="InterPro" id="IPR001466">
    <property type="entry name" value="Beta-lactam-related"/>
</dbReference>
<keyword evidence="5" id="KW-1185">Reference proteome</keyword>
<keyword evidence="2" id="KW-0732">Signal</keyword>
<evidence type="ECO:0000313" key="4">
    <source>
        <dbReference type="EMBL" id="OXM42971.1"/>
    </source>
</evidence>
<sequence length="374" mass="39166">MRKSLPGKKIIAVGSLVALLAATTAGPALATTGPHHDVDKALKTLVQDGVPGAQATVTSASGRSWSEREGVGNLQTRTPFPRGAKFRAASVTKPFVSVVVLQLVAEGKVGLDTPIDRYLPGLVAGNGNDGTKVTVRQLLQHTSGLHDYVRDLDIDAWRHRGAEPEELVAIGLKHPPVFAPGTGWTYSNTNYVIAGMLIEKITGRSVSTEIANRITRPLGLRGTYLPVRGDETLPSPHPQGYTPRPAGLIDFTDFDPSAAGASGGLVSTGEDLTRFFGALVDGRLLPKAQLAEMQRTVPAPVGIPGAEYGLGLASVPLSCGGRFWGHGGNIPGFANLSGAIPHGKRVNIVVNQDPLPDKASDHLAAAIDTGFCAR</sequence>
<gene>
    <name evidence="4" type="ORF">CFP75_40550</name>
</gene>
<protein>
    <submittedName>
        <fullName evidence="4">Serine hydrolase</fullName>
    </submittedName>
</protein>
<evidence type="ECO:0000256" key="2">
    <source>
        <dbReference type="SAM" id="SignalP"/>
    </source>
</evidence>
<evidence type="ECO:0000313" key="5">
    <source>
        <dbReference type="Proteomes" id="UP000215563"/>
    </source>
</evidence>
<dbReference type="AlphaFoldDB" id="A0A229R938"/>
<comment type="caution">
    <text evidence="4">The sequence shown here is derived from an EMBL/GenBank/DDBJ whole genome shotgun (WGS) entry which is preliminary data.</text>
</comment>
<feature type="domain" description="Beta-lactamase-related" evidence="3">
    <location>
        <begin position="39"/>
        <end position="362"/>
    </location>
</feature>
<dbReference type="Pfam" id="PF00144">
    <property type="entry name" value="Beta-lactamase"/>
    <property type="match status" value="1"/>
</dbReference>
<keyword evidence="4" id="KW-0378">Hydrolase</keyword>
<evidence type="ECO:0000256" key="1">
    <source>
        <dbReference type="SAM" id="MobiDB-lite"/>
    </source>
</evidence>
<dbReference type="RefSeq" id="WP_020637221.1">
    <property type="nucleotide sequence ID" value="NZ_KB913032.1"/>
</dbReference>